<proteinExistence type="predicted"/>
<protein>
    <recommendedName>
        <fullName evidence="4">Competence protein ComGG</fullName>
    </recommendedName>
</protein>
<reference evidence="2 3" key="1">
    <citation type="submission" date="2019-10" db="EMBL/GenBank/DDBJ databases">
        <title>Gracilibacillus sp. nov. isolated from rice seeds.</title>
        <authorList>
            <person name="He S."/>
        </authorList>
    </citation>
    <scope>NUCLEOTIDE SEQUENCE [LARGE SCALE GENOMIC DNA]</scope>
    <source>
        <strain evidence="2 3">TD8</strain>
    </source>
</reference>
<sequence>MKKNSQLNRKNECGYVFPYVLFIIALIFMLLLHEIENYEINQKIAMTDMEQYRLKTLYRMADDKLDLLESIPDQTDFTFPDGEVKITHHSMIDNTNYYKTEITTNDGSYQIKFIQKELPVKNEQIIYKELDKIK</sequence>
<organism evidence="2 3">
    <name type="scientific">Gracilibacillus oryzae</name>
    <dbReference type="NCBI Taxonomy" id="1672701"/>
    <lineage>
        <taxon>Bacteria</taxon>
        <taxon>Bacillati</taxon>
        <taxon>Bacillota</taxon>
        <taxon>Bacilli</taxon>
        <taxon>Bacillales</taxon>
        <taxon>Bacillaceae</taxon>
        <taxon>Gracilibacillus</taxon>
    </lineage>
</organism>
<dbReference type="EMBL" id="WEID01000082">
    <property type="protein sequence ID" value="KAB8128445.1"/>
    <property type="molecule type" value="Genomic_DNA"/>
</dbReference>
<keyword evidence="3" id="KW-1185">Reference proteome</keyword>
<dbReference type="AlphaFoldDB" id="A0A7C8GRW6"/>
<comment type="caution">
    <text evidence="2">The sequence shown here is derived from an EMBL/GenBank/DDBJ whole genome shotgun (WGS) entry which is preliminary data.</text>
</comment>
<evidence type="ECO:0008006" key="4">
    <source>
        <dbReference type="Google" id="ProtNLM"/>
    </source>
</evidence>
<dbReference type="Proteomes" id="UP000480246">
    <property type="component" value="Unassembled WGS sequence"/>
</dbReference>
<gene>
    <name evidence="2" type="ORF">F9U64_16050</name>
</gene>
<evidence type="ECO:0000313" key="3">
    <source>
        <dbReference type="Proteomes" id="UP000480246"/>
    </source>
</evidence>
<feature type="transmembrane region" description="Helical" evidence="1">
    <location>
        <begin position="12"/>
        <end position="32"/>
    </location>
</feature>
<evidence type="ECO:0000256" key="1">
    <source>
        <dbReference type="SAM" id="Phobius"/>
    </source>
</evidence>
<dbReference type="RefSeq" id="WP_153405879.1">
    <property type="nucleotide sequence ID" value="NZ_ML762438.1"/>
</dbReference>
<evidence type="ECO:0000313" key="2">
    <source>
        <dbReference type="EMBL" id="KAB8128445.1"/>
    </source>
</evidence>
<name>A0A7C8GRW6_9BACI</name>
<accession>A0A7C8GRW6</accession>
<keyword evidence="1" id="KW-0472">Membrane</keyword>
<keyword evidence="1" id="KW-0812">Transmembrane</keyword>
<keyword evidence="1" id="KW-1133">Transmembrane helix</keyword>
<dbReference type="OrthoDB" id="2973795at2"/>